<evidence type="ECO:0000256" key="1">
    <source>
        <dbReference type="ARBA" id="ARBA00004613"/>
    </source>
</evidence>
<evidence type="ECO:0000313" key="7">
    <source>
        <dbReference type="EMBL" id="OWM90740.1"/>
    </source>
</evidence>
<accession>A0A218Y0Z8</accession>
<feature type="chain" id="PRO_5025079637" description="S-protein homolog" evidence="6">
    <location>
        <begin position="19"/>
        <end position="151"/>
    </location>
</feature>
<proteinExistence type="inferred from homology"/>
<evidence type="ECO:0000256" key="4">
    <source>
        <dbReference type="ARBA" id="ARBA00022525"/>
    </source>
</evidence>
<dbReference type="EMBL" id="MTKT01000544">
    <property type="protein sequence ID" value="OWM90740.1"/>
    <property type="molecule type" value="Genomic_DNA"/>
</dbReference>
<evidence type="ECO:0000256" key="2">
    <source>
        <dbReference type="ARBA" id="ARBA00005581"/>
    </source>
</evidence>
<reference evidence="8" key="1">
    <citation type="journal article" date="2017" name="Plant J.">
        <title>The pomegranate (Punica granatum L.) genome and the genomics of punicalagin biosynthesis.</title>
        <authorList>
            <person name="Qin G."/>
            <person name="Xu C."/>
            <person name="Ming R."/>
            <person name="Tang H."/>
            <person name="Guyot R."/>
            <person name="Kramer E.M."/>
            <person name="Hu Y."/>
            <person name="Yi X."/>
            <person name="Qi Y."/>
            <person name="Xu X."/>
            <person name="Gao Z."/>
            <person name="Pan H."/>
            <person name="Jian J."/>
            <person name="Tian Y."/>
            <person name="Yue Z."/>
            <person name="Xu Y."/>
        </authorList>
    </citation>
    <scope>NUCLEOTIDE SEQUENCE [LARGE SCALE GENOMIC DNA]</scope>
    <source>
        <strain evidence="8">cv. Dabenzi</strain>
    </source>
</reference>
<dbReference type="AlphaFoldDB" id="A0A218Y0Z8"/>
<evidence type="ECO:0000256" key="6">
    <source>
        <dbReference type="RuleBase" id="RU367044"/>
    </source>
</evidence>
<keyword evidence="4 6" id="KW-0964">Secreted</keyword>
<keyword evidence="5 6" id="KW-0732">Signal</keyword>
<feature type="signal peptide" evidence="6">
    <location>
        <begin position="1"/>
        <end position="18"/>
    </location>
</feature>
<gene>
    <name evidence="7" type="ORF">CDL15_Pgr021045</name>
</gene>
<protein>
    <recommendedName>
        <fullName evidence="6">S-protein homolog</fullName>
    </recommendedName>
</protein>
<keyword evidence="3 6" id="KW-0713">Self-incompatibility</keyword>
<evidence type="ECO:0000313" key="8">
    <source>
        <dbReference type="Proteomes" id="UP000197138"/>
    </source>
</evidence>
<dbReference type="Proteomes" id="UP000197138">
    <property type="component" value="Unassembled WGS sequence"/>
</dbReference>
<dbReference type="Pfam" id="PF05938">
    <property type="entry name" value="Self-incomp_S1"/>
    <property type="match status" value="1"/>
</dbReference>
<sequence>MRHLIIFTVLLLLEGTSGAEPGLRSLHFHSAQSKRFLTYPEQHVVIINDLPFDADLTVHCKSKDDDLGVQLLRPQGRFQFHFYPSFWRNTLFFCSFKWTGGFHYYDIYVQKRDVDRCAACMWSIVPDGPCLFNPVDAKYDICDRWNPPSLS</sequence>
<name>A0A218Y0Z8_PUNGR</name>
<dbReference type="InterPro" id="IPR010264">
    <property type="entry name" value="Self-incomp_S1"/>
</dbReference>
<dbReference type="PANTHER" id="PTHR31232:SF149">
    <property type="entry name" value="S-PROTEIN HOMOLOG"/>
    <property type="match status" value="1"/>
</dbReference>
<dbReference type="GO" id="GO:0060320">
    <property type="term" value="P:rejection of self pollen"/>
    <property type="evidence" value="ECO:0007669"/>
    <property type="project" value="UniProtKB-KW"/>
</dbReference>
<evidence type="ECO:0000256" key="5">
    <source>
        <dbReference type="ARBA" id="ARBA00022729"/>
    </source>
</evidence>
<organism evidence="7 8">
    <name type="scientific">Punica granatum</name>
    <name type="common">Pomegranate</name>
    <dbReference type="NCBI Taxonomy" id="22663"/>
    <lineage>
        <taxon>Eukaryota</taxon>
        <taxon>Viridiplantae</taxon>
        <taxon>Streptophyta</taxon>
        <taxon>Embryophyta</taxon>
        <taxon>Tracheophyta</taxon>
        <taxon>Spermatophyta</taxon>
        <taxon>Magnoliopsida</taxon>
        <taxon>eudicotyledons</taxon>
        <taxon>Gunneridae</taxon>
        <taxon>Pentapetalae</taxon>
        <taxon>rosids</taxon>
        <taxon>malvids</taxon>
        <taxon>Myrtales</taxon>
        <taxon>Lythraceae</taxon>
        <taxon>Punica</taxon>
    </lineage>
</organism>
<evidence type="ECO:0000256" key="3">
    <source>
        <dbReference type="ARBA" id="ARBA00022471"/>
    </source>
</evidence>
<comment type="similarity">
    <text evidence="2 6">Belongs to the plant self-incompatibility (S1) protein family.</text>
</comment>
<dbReference type="GO" id="GO:0005576">
    <property type="term" value="C:extracellular region"/>
    <property type="evidence" value="ECO:0007669"/>
    <property type="project" value="UniProtKB-SubCell"/>
</dbReference>
<dbReference type="PANTHER" id="PTHR31232">
    <property type="match status" value="1"/>
</dbReference>
<comment type="caution">
    <text evidence="7">The sequence shown here is derived from an EMBL/GenBank/DDBJ whole genome shotgun (WGS) entry which is preliminary data.</text>
</comment>
<comment type="subcellular location">
    <subcellularLocation>
        <location evidence="1 6">Secreted</location>
    </subcellularLocation>
</comment>